<evidence type="ECO:0000313" key="4">
    <source>
        <dbReference type="Proteomes" id="UP000729357"/>
    </source>
</evidence>
<keyword evidence="2" id="KW-0812">Transmembrane</keyword>
<reference evidence="3" key="1">
    <citation type="journal article" date="2021" name="J Fungi (Basel)">
        <title>Virulence traits and population genomics of the black yeast Aureobasidium melanogenum.</title>
        <authorList>
            <person name="Cernosa A."/>
            <person name="Sun X."/>
            <person name="Gostincar C."/>
            <person name="Fang C."/>
            <person name="Gunde-Cimerman N."/>
            <person name="Song Z."/>
        </authorList>
    </citation>
    <scope>NUCLEOTIDE SEQUENCE</scope>
    <source>
        <strain evidence="3">EXF-9298</strain>
    </source>
</reference>
<feature type="transmembrane region" description="Helical" evidence="2">
    <location>
        <begin position="68"/>
        <end position="92"/>
    </location>
</feature>
<gene>
    <name evidence="3" type="ORF">KCU98_g6322</name>
</gene>
<reference evidence="3" key="2">
    <citation type="submission" date="2021-08" db="EMBL/GenBank/DDBJ databases">
        <authorList>
            <person name="Gostincar C."/>
            <person name="Sun X."/>
            <person name="Song Z."/>
            <person name="Gunde-Cimerman N."/>
        </authorList>
    </citation>
    <scope>NUCLEOTIDE SEQUENCE</scope>
    <source>
        <strain evidence="3">EXF-9298</strain>
    </source>
</reference>
<dbReference type="EMBL" id="JAHFXS010000636">
    <property type="protein sequence ID" value="KAG9983115.1"/>
    <property type="molecule type" value="Genomic_DNA"/>
</dbReference>
<accession>A0A9P8JUV1</accession>
<keyword evidence="2" id="KW-1133">Transmembrane helix</keyword>
<proteinExistence type="predicted"/>
<evidence type="ECO:0000256" key="2">
    <source>
        <dbReference type="SAM" id="Phobius"/>
    </source>
</evidence>
<protein>
    <submittedName>
        <fullName evidence="3">Uncharacterized protein</fullName>
    </submittedName>
</protein>
<keyword evidence="4" id="KW-1185">Reference proteome</keyword>
<evidence type="ECO:0000256" key="1">
    <source>
        <dbReference type="SAM" id="MobiDB-lite"/>
    </source>
</evidence>
<dbReference type="Proteomes" id="UP000729357">
    <property type="component" value="Unassembled WGS sequence"/>
</dbReference>
<comment type="caution">
    <text evidence="3">The sequence shown here is derived from an EMBL/GenBank/DDBJ whole genome shotgun (WGS) entry which is preliminary data.</text>
</comment>
<organism evidence="3 4">
    <name type="scientific">Aureobasidium melanogenum</name>
    <name type="common">Aureobasidium pullulans var. melanogenum</name>
    <dbReference type="NCBI Taxonomy" id="46634"/>
    <lineage>
        <taxon>Eukaryota</taxon>
        <taxon>Fungi</taxon>
        <taxon>Dikarya</taxon>
        <taxon>Ascomycota</taxon>
        <taxon>Pezizomycotina</taxon>
        <taxon>Dothideomycetes</taxon>
        <taxon>Dothideomycetidae</taxon>
        <taxon>Dothideales</taxon>
        <taxon>Saccotheciaceae</taxon>
        <taxon>Aureobasidium</taxon>
    </lineage>
</organism>
<dbReference type="AlphaFoldDB" id="A0A9P8JUV1"/>
<feature type="transmembrane region" description="Helical" evidence="2">
    <location>
        <begin position="104"/>
        <end position="123"/>
    </location>
</feature>
<feature type="compositionally biased region" description="Acidic residues" evidence="1">
    <location>
        <begin position="383"/>
        <end position="397"/>
    </location>
</feature>
<feature type="region of interest" description="Disordered" evidence="1">
    <location>
        <begin position="356"/>
        <end position="397"/>
    </location>
</feature>
<keyword evidence="2" id="KW-0472">Membrane</keyword>
<name>A0A9P8JUV1_AURME</name>
<sequence length="397" mass="42805">MTFFCRQPSKLLYQFGAVRPQTSARLAHHARIALPKTRLGLYLRSASNAAPSQTAYPRRLLIYRAPTLELATIGTIKLTGLGAFAMACLVIAPNVYFDESSPVWMAPAVIAVSATLVPLFHVLTRPSVANIFIDAPASARRSKEALISFAKRVPLDTALEIQTLGLLSVPRTKTLRVGELRVRPEGWGRLANLEQVHAIDKTSKIPKWARWSLQRFYARPVASRWKNSRAPEVWPLVLEAITRNTVANMSKKILSPPVNAVPSARLQQPPGVVFNRRVPASSSTPTQPPANHGDTLAVVSGISASSPASATLPVPSSVQQPGLQGQLFLPAGPLFKSLPIREQPLAVASLEASLPAVSTPASPEQQAREHGTLLLLGGKGEEVPDEVQDDEEGGVKV</sequence>
<feature type="non-terminal residue" evidence="3">
    <location>
        <position position="1"/>
    </location>
</feature>
<evidence type="ECO:0000313" key="3">
    <source>
        <dbReference type="EMBL" id="KAG9983115.1"/>
    </source>
</evidence>